<dbReference type="Pfam" id="PF00743">
    <property type="entry name" value="FMO-like"/>
    <property type="match status" value="2"/>
</dbReference>
<keyword evidence="9" id="KW-1133">Transmembrane helix</keyword>
<dbReference type="Gene3D" id="3.50.50.60">
    <property type="entry name" value="FAD/NAD(P)-binding domain"/>
    <property type="match status" value="2"/>
</dbReference>
<dbReference type="InterPro" id="IPR000960">
    <property type="entry name" value="Flavin_mOase"/>
</dbReference>
<evidence type="ECO:0000256" key="3">
    <source>
        <dbReference type="ARBA" id="ARBA00022630"/>
    </source>
</evidence>
<comment type="similarity">
    <text evidence="2 8">Belongs to the FMO family.</text>
</comment>
<dbReference type="GO" id="GO:0004499">
    <property type="term" value="F:N,N-dimethylaniline monooxygenase activity"/>
    <property type="evidence" value="ECO:0007669"/>
    <property type="project" value="InterPro"/>
</dbReference>
<evidence type="ECO:0000256" key="6">
    <source>
        <dbReference type="ARBA" id="ARBA00023002"/>
    </source>
</evidence>
<reference evidence="10" key="1">
    <citation type="submission" date="2022-01" db="EMBL/GenBank/DDBJ databases">
        <authorList>
            <person name="King R."/>
        </authorList>
    </citation>
    <scope>NUCLEOTIDE SEQUENCE</scope>
</reference>
<organism evidence="10 11">
    <name type="scientific">Phyllotreta striolata</name>
    <name type="common">Striped flea beetle</name>
    <name type="synonym">Crioceris striolata</name>
    <dbReference type="NCBI Taxonomy" id="444603"/>
    <lineage>
        <taxon>Eukaryota</taxon>
        <taxon>Metazoa</taxon>
        <taxon>Ecdysozoa</taxon>
        <taxon>Arthropoda</taxon>
        <taxon>Hexapoda</taxon>
        <taxon>Insecta</taxon>
        <taxon>Pterygota</taxon>
        <taxon>Neoptera</taxon>
        <taxon>Endopterygota</taxon>
        <taxon>Coleoptera</taxon>
        <taxon>Polyphaga</taxon>
        <taxon>Cucujiformia</taxon>
        <taxon>Chrysomeloidea</taxon>
        <taxon>Chrysomelidae</taxon>
        <taxon>Galerucinae</taxon>
        <taxon>Alticini</taxon>
        <taxon>Phyllotreta</taxon>
    </lineage>
</organism>
<evidence type="ECO:0000313" key="10">
    <source>
        <dbReference type="EMBL" id="CAG9859117.1"/>
    </source>
</evidence>
<evidence type="ECO:0000256" key="8">
    <source>
        <dbReference type="RuleBase" id="RU361177"/>
    </source>
</evidence>
<evidence type="ECO:0000256" key="4">
    <source>
        <dbReference type="ARBA" id="ARBA00022827"/>
    </source>
</evidence>
<dbReference type="InterPro" id="IPR036188">
    <property type="entry name" value="FAD/NAD-bd_sf"/>
</dbReference>
<dbReference type="SUPFAM" id="SSF51905">
    <property type="entry name" value="FAD/NAD(P)-binding domain"/>
    <property type="match status" value="2"/>
</dbReference>
<dbReference type="PIRSF" id="PIRSF000332">
    <property type="entry name" value="FMO"/>
    <property type="match status" value="1"/>
</dbReference>
<dbReference type="InterPro" id="IPR020946">
    <property type="entry name" value="Flavin_mOase-like"/>
</dbReference>
<name>A0A9N9XLW9_PHYSR</name>
<keyword evidence="9" id="KW-0812">Transmembrane</keyword>
<proteinExistence type="inferred from homology"/>
<keyword evidence="9" id="KW-0472">Membrane</keyword>
<dbReference type="InterPro" id="IPR050346">
    <property type="entry name" value="FMO-like"/>
</dbReference>
<evidence type="ECO:0000256" key="7">
    <source>
        <dbReference type="ARBA" id="ARBA00023033"/>
    </source>
</evidence>
<accession>A0A9N9XLW9</accession>
<protein>
    <recommendedName>
        <fullName evidence="8">Flavin-containing monooxygenase</fullName>
        <ecNumber evidence="8">1.-.-.-</ecNumber>
    </recommendedName>
</protein>
<evidence type="ECO:0000256" key="1">
    <source>
        <dbReference type="ARBA" id="ARBA00001974"/>
    </source>
</evidence>
<dbReference type="PANTHER" id="PTHR23023">
    <property type="entry name" value="DIMETHYLANILINE MONOOXYGENASE"/>
    <property type="match status" value="1"/>
</dbReference>
<comment type="cofactor">
    <cofactor evidence="1 8">
        <name>FAD</name>
        <dbReference type="ChEBI" id="CHEBI:57692"/>
    </cofactor>
</comment>
<feature type="transmembrane region" description="Helical" evidence="9">
    <location>
        <begin position="305"/>
        <end position="324"/>
    </location>
</feature>
<sequence length="426" mass="48761">MRIAIIGAGAAGLAALRHSLQEQHSCEVFEQTGSIGGTWNYTDEIGTDHFGLPVHSSMYQGLRTNLPKELMQFEDFPFRSPERSYVGQSDVLRYIKDYAEQFRLMSYIKFFTTVVRVSPLEHGRWSLDVKDLKLGSIETKTFDAVFVCVGNYKTPFLPAFKGVETFRGATIHSHSFRKTAPFADKRVLIVGSGPSGLDIARLINTVAKKVILSHRSPWNPLNVLPEEILKKPEIREFKEHSVVFNDGTEEDIDNVVFCTGYLYSFPFLSDECKIQVEDKWVKYLYKQIININHPTMAFIGIPYQIFPFVIFGIQVRFFLAYLSGKFTASKNDMMGDLTIYMNQRRDRGIPDSKAHMLSLDQGDYMDDLAATANIQKVPHVFIKMYKYVHSDGKGKMDLSYRIVDENEFEILKNSKIDNYLRVENTP</sequence>
<dbReference type="GO" id="GO:0050660">
    <property type="term" value="F:flavin adenine dinucleotide binding"/>
    <property type="evidence" value="ECO:0007669"/>
    <property type="project" value="InterPro"/>
</dbReference>
<dbReference type="AlphaFoldDB" id="A0A9N9XLW9"/>
<dbReference type="OrthoDB" id="66881at2759"/>
<dbReference type="FunFam" id="3.50.50.60:FF:000138">
    <property type="entry name" value="Flavin-containing monooxygenase"/>
    <property type="match status" value="1"/>
</dbReference>
<keyword evidence="11" id="KW-1185">Reference proteome</keyword>
<dbReference type="GO" id="GO:0050661">
    <property type="term" value="F:NADP binding"/>
    <property type="evidence" value="ECO:0007669"/>
    <property type="project" value="InterPro"/>
</dbReference>
<dbReference type="EMBL" id="OU900095">
    <property type="protein sequence ID" value="CAG9859117.1"/>
    <property type="molecule type" value="Genomic_DNA"/>
</dbReference>
<evidence type="ECO:0000256" key="9">
    <source>
        <dbReference type="SAM" id="Phobius"/>
    </source>
</evidence>
<dbReference type="PRINTS" id="PR00370">
    <property type="entry name" value="FMOXYGENASE"/>
</dbReference>
<keyword evidence="7 8" id="KW-0503">Monooxygenase</keyword>
<keyword evidence="5" id="KW-0521">NADP</keyword>
<dbReference type="EC" id="1.-.-.-" evidence="8"/>
<dbReference type="Proteomes" id="UP001153712">
    <property type="component" value="Chromosome 2"/>
</dbReference>
<evidence type="ECO:0000256" key="5">
    <source>
        <dbReference type="ARBA" id="ARBA00022857"/>
    </source>
</evidence>
<keyword evidence="4 8" id="KW-0274">FAD</keyword>
<evidence type="ECO:0000256" key="2">
    <source>
        <dbReference type="ARBA" id="ARBA00009183"/>
    </source>
</evidence>
<keyword evidence="3 8" id="KW-0285">Flavoprotein</keyword>
<gene>
    <name evidence="10" type="ORF">PHYEVI_LOCUS5492</name>
</gene>
<keyword evidence="6 8" id="KW-0560">Oxidoreductase</keyword>
<evidence type="ECO:0000313" key="11">
    <source>
        <dbReference type="Proteomes" id="UP001153712"/>
    </source>
</evidence>